<dbReference type="EMBL" id="LFTY01000002">
    <property type="protein sequence ID" value="KMW58672.1"/>
    <property type="molecule type" value="Genomic_DNA"/>
</dbReference>
<dbReference type="PROSITE" id="PS50006">
    <property type="entry name" value="FHA_DOMAIN"/>
    <property type="match status" value="1"/>
</dbReference>
<keyword evidence="4" id="KW-1185">Reference proteome</keyword>
<gene>
    <name evidence="3" type="ORF">AIOL_003651</name>
</gene>
<proteinExistence type="predicted"/>
<organism evidence="3 4">
    <name type="scientific">Candidatus Rhodobacter oscarellae</name>
    <dbReference type="NCBI Taxonomy" id="1675527"/>
    <lineage>
        <taxon>Bacteria</taxon>
        <taxon>Pseudomonadati</taxon>
        <taxon>Pseudomonadota</taxon>
        <taxon>Alphaproteobacteria</taxon>
        <taxon>Rhodobacterales</taxon>
        <taxon>Rhodobacter group</taxon>
        <taxon>Rhodobacter</taxon>
    </lineage>
</organism>
<dbReference type="Pfam" id="PF00498">
    <property type="entry name" value="FHA"/>
    <property type="match status" value="1"/>
</dbReference>
<accession>A0A0J9E7J4</accession>
<dbReference type="InterPro" id="IPR008984">
    <property type="entry name" value="SMAD_FHA_dom_sf"/>
</dbReference>
<feature type="compositionally biased region" description="Basic and acidic residues" evidence="1">
    <location>
        <begin position="1"/>
        <end position="13"/>
    </location>
</feature>
<evidence type="ECO:0000313" key="4">
    <source>
        <dbReference type="Proteomes" id="UP000037178"/>
    </source>
</evidence>
<dbReference type="PATRIC" id="fig|1675527.3.peg.3823"/>
<evidence type="ECO:0000313" key="3">
    <source>
        <dbReference type="EMBL" id="KMW58672.1"/>
    </source>
</evidence>
<comment type="caution">
    <text evidence="3">The sequence shown here is derived from an EMBL/GenBank/DDBJ whole genome shotgun (WGS) entry which is preliminary data.</text>
</comment>
<evidence type="ECO:0000256" key="1">
    <source>
        <dbReference type="SAM" id="MobiDB-lite"/>
    </source>
</evidence>
<dbReference type="Proteomes" id="UP000037178">
    <property type="component" value="Unassembled WGS sequence"/>
</dbReference>
<protein>
    <recommendedName>
        <fullName evidence="2">FHA domain-containing protein</fullName>
    </recommendedName>
</protein>
<dbReference type="SUPFAM" id="SSF49879">
    <property type="entry name" value="SMAD/FHA domain"/>
    <property type="match status" value="1"/>
</dbReference>
<feature type="region of interest" description="Disordered" evidence="1">
    <location>
        <begin position="1"/>
        <end position="69"/>
    </location>
</feature>
<feature type="domain" description="FHA" evidence="2">
    <location>
        <begin position="160"/>
        <end position="214"/>
    </location>
</feature>
<sequence>MPAVEIGEHDRAAPDQFPVFDSPDDPDAAFEDARADPPPLVLTTPAEDPPPLVLTTPAEDPPQPQSTQDAFDAKRMMAQEALKMLKERAVSDVHEVEQGRQKTRLLGFGAAAPGEGDIFGNAAPEQATPSNAGVKFPVGWLVVTGGPGAGASFSLQEGAAQIGRGHDQAISLDFGDTAISRENHAAVAYDRELNAFYLGHGGKTNIVRLNNKPVLSTEELASGDEIRIGETTLRFVALCGEGFTWAPGQDHE</sequence>
<name>A0A0J9E7J4_9RHOB</name>
<dbReference type="CDD" id="cd00060">
    <property type="entry name" value="FHA"/>
    <property type="match status" value="1"/>
</dbReference>
<dbReference type="AlphaFoldDB" id="A0A0J9E7J4"/>
<evidence type="ECO:0000259" key="2">
    <source>
        <dbReference type="PROSITE" id="PS50006"/>
    </source>
</evidence>
<reference evidence="3 4" key="1">
    <citation type="submission" date="2015-06" db="EMBL/GenBank/DDBJ databases">
        <title>Draft genome sequence of an Alphaproteobacteria species associated to the Mediterranean sponge Oscarella lobularis.</title>
        <authorList>
            <person name="Jourda C."/>
            <person name="Santini S."/>
            <person name="Claverie J.-M."/>
        </authorList>
    </citation>
    <scope>NUCLEOTIDE SEQUENCE [LARGE SCALE GENOMIC DNA]</scope>
    <source>
        <strain evidence="3">IGS</strain>
    </source>
</reference>
<dbReference type="InterPro" id="IPR000253">
    <property type="entry name" value="FHA_dom"/>
</dbReference>
<dbReference type="Gene3D" id="2.60.200.20">
    <property type="match status" value="1"/>
</dbReference>
<dbReference type="STRING" id="1675527.AIOL_003651"/>